<dbReference type="SUPFAM" id="SSF54523">
    <property type="entry name" value="Pili subunits"/>
    <property type="match status" value="1"/>
</dbReference>
<dbReference type="GO" id="GO:0005886">
    <property type="term" value="C:plasma membrane"/>
    <property type="evidence" value="ECO:0007669"/>
    <property type="project" value="UniProtKB-SubCell"/>
</dbReference>
<evidence type="ECO:0000256" key="1">
    <source>
        <dbReference type="ARBA" id="ARBA00004377"/>
    </source>
</evidence>
<keyword evidence="14" id="KW-1185">Reference proteome</keyword>
<evidence type="ECO:0000313" key="14">
    <source>
        <dbReference type="Proteomes" id="UP000622890"/>
    </source>
</evidence>
<dbReference type="RefSeq" id="WP_200596988.1">
    <property type="nucleotide sequence ID" value="NZ_JAEPBG010000017.1"/>
</dbReference>
<evidence type="ECO:0000256" key="2">
    <source>
        <dbReference type="ARBA" id="ARBA00021549"/>
    </source>
</evidence>
<keyword evidence="5" id="KW-0997">Cell inner membrane</keyword>
<dbReference type="InterPro" id="IPR012902">
    <property type="entry name" value="N_methyl_site"/>
</dbReference>
<feature type="transmembrane region" description="Helical" evidence="11">
    <location>
        <begin position="20"/>
        <end position="42"/>
    </location>
</feature>
<dbReference type="Proteomes" id="UP000622890">
    <property type="component" value="Unassembled WGS sequence"/>
</dbReference>
<evidence type="ECO:0000256" key="3">
    <source>
        <dbReference type="ARBA" id="ARBA00022475"/>
    </source>
</evidence>
<keyword evidence="4" id="KW-0488">Methylation</keyword>
<protein>
    <recommendedName>
        <fullName evidence="2">Type II secretion system protein H</fullName>
    </recommendedName>
    <alternativeName>
        <fullName evidence="10">General secretion pathway protein H</fullName>
    </alternativeName>
</protein>
<keyword evidence="6 11" id="KW-0812">Transmembrane</keyword>
<evidence type="ECO:0000256" key="8">
    <source>
        <dbReference type="ARBA" id="ARBA00023136"/>
    </source>
</evidence>
<dbReference type="GO" id="GO:0015627">
    <property type="term" value="C:type II protein secretion system complex"/>
    <property type="evidence" value="ECO:0007669"/>
    <property type="project" value="InterPro"/>
</dbReference>
<feature type="domain" description="General secretion pathway GspH" evidence="12">
    <location>
        <begin position="49"/>
        <end position="175"/>
    </location>
</feature>
<dbReference type="Gene3D" id="3.55.40.10">
    <property type="entry name" value="minor pseudopilin epsh domain"/>
    <property type="match status" value="1"/>
</dbReference>
<gene>
    <name evidence="13" type="ORF">JJB74_25910</name>
</gene>
<proteinExistence type="inferred from homology"/>
<name>A0A934T2M1_9BURK</name>
<dbReference type="Pfam" id="PF07963">
    <property type="entry name" value="N_methyl"/>
    <property type="match status" value="1"/>
</dbReference>
<evidence type="ECO:0000256" key="4">
    <source>
        <dbReference type="ARBA" id="ARBA00022481"/>
    </source>
</evidence>
<dbReference type="Pfam" id="PF12019">
    <property type="entry name" value="GspH"/>
    <property type="match status" value="1"/>
</dbReference>
<keyword evidence="7 11" id="KW-1133">Transmembrane helix</keyword>
<dbReference type="InterPro" id="IPR045584">
    <property type="entry name" value="Pilin-like"/>
</dbReference>
<comment type="similarity">
    <text evidence="9">Belongs to the GSP H family.</text>
</comment>
<organism evidence="13 14">
    <name type="scientific">Noviherbaspirillum pedocola</name>
    <dbReference type="NCBI Taxonomy" id="2801341"/>
    <lineage>
        <taxon>Bacteria</taxon>
        <taxon>Pseudomonadati</taxon>
        <taxon>Pseudomonadota</taxon>
        <taxon>Betaproteobacteria</taxon>
        <taxon>Burkholderiales</taxon>
        <taxon>Oxalobacteraceae</taxon>
        <taxon>Noviherbaspirillum</taxon>
    </lineage>
</organism>
<dbReference type="EMBL" id="JAEPBG010000017">
    <property type="protein sequence ID" value="MBK4738074.1"/>
    <property type="molecule type" value="Genomic_DNA"/>
</dbReference>
<evidence type="ECO:0000256" key="9">
    <source>
        <dbReference type="ARBA" id="ARBA00025772"/>
    </source>
</evidence>
<dbReference type="InterPro" id="IPR022346">
    <property type="entry name" value="T2SS_GspH"/>
</dbReference>
<accession>A0A934T2M1</accession>
<dbReference type="AlphaFoldDB" id="A0A934T2M1"/>
<evidence type="ECO:0000256" key="10">
    <source>
        <dbReference type="ARBA" id="ARBA00030775"/>
    </source>
</evidence>
<evidence type="ECO:0000256" key="11">
    <source>
        <dbReference type="SAM" id="Phobius"/>
    </source>
</evidence>
<sequence length="185" mass="18807">MTSPGPIPITPRGFTLMEMLVTLSIAATLAAVAVPSFSTWLIRSRVDSQAGSLLSGMRLARSEAASRGAWVVLCPTTDHGASCSTSGANWSRGWMVFVDVDRSGSRQAGSEALLQLADGISGNLSATVAGFTDAVITFSPYGGLLQGGAPAAGGSIRLCAGSGTSGRQVRVDASGRPSSMKVTCP</sequence>
<evidence type="ECO:0000259" key="12">
    <source>
        <dbReference type="Pfam" id="PF12019"/>
    </source>
</evidence>
<evidence type="ECO:0000313" key="13">
    <source>
        <dbReference type="EMBL" id="MBK4738074.1"/>
    </source>
</evidence>
<evidence type="ECO:0000256" key="5">
    <source>
        <dbReference type="ARBA" id="ARBA00022519"/>
    </source>
</evidence>
<keyword evidence="3" id="KW-1003">Cell membrane</keyword>
<evidence type="ECO:0000256" key="6">
    <source>
        <dbReference type="ARBA" id="ARBA00022692"/>
    </source>
</evidence>
<dbReference type="GO" id="GO:0015628">
    <property type="term" value="P:protein secretion by the type II secretion system"/>
    <property type="evidence" value="ECO:0007669"/>
    <property type="project" value="InterPro"/>
</dbReference>
<reference evidence="13" key="1">
    <citation type="submission" date="2021-01" db="EMBL/GenBank/DDBJ databases">
        <title>Genome sequence of strain Noviherbaspirillum sp. DKR-6.</title>
        <authorList>
            <person name="Chaudhary D.K."/>
        </authorList>
    </citation>
    <scope>NUCLEOTIDE SEQUENCE</scope>
    <source>
        <strain evidence="13">DKR-6</strain>
    </source>
</reference>
<comment type="subcellular location">
    <subcellularLocation>
        <location evidence="1">Cell inner membrane</location>
        <topology evidence="1">Single-pass membrane protein</topology>
    </subcellularLocation>
</comment>
<dbReference type="NCBIfam" id="TIGR02532">
    <property type="entry name" value="IV_pilin_GFxxxE"/>
    <property type="match status" value="1"/>
</dbReference>
<comment type="caution">
    <text evidence="13">The sequence shown here is derived from an EMBL/GenBank/DDBJ whole genome shotgun (WGS) entry which is preliminary data.</text>
</comment>
<keyword evidence="8 11" id="KW-0472">Membrane</keyword>
<evidence type="ECO:0000256" key="7">
    <source>
        <dbReference type="ARBA" id="ARBA00022989"/>
    </source>
</evidence>